<dbReference type="PROSITE" id="PS50853">
    <property type="entry name" value="FN3"/>
    <property type="match status" value="1"/>
</dbReference>
<evidence type="ECO:0000259" key="2">
    <source>
        <dbReference type="PROSITE" id="PS50853"/>
    </source>
</evidence>
<dbReference type="InterPro" id="IPR003961">
    <property type="entry name" value="FN3_dom"/>
</dbReference>
<organism evidence="3">
    <name type="scientific">Amphimedon queenslandica</name>
    <name type="common">Sponge</name>
    <dbReference type="NCBI Taxonomy" id="400682"/>
    <lineage>
        <taxon>Eukaryota</taxon>
        <taxon>Metazoa</taxon>
        <taxon>Porifera</taxon>
        <taxon>Demospongiae</taxon>
        <taxon>Heteroscleromorpha</taxon>
        <taxon>Haplosclerida</taxon>
        <taxon>Niphatidae</taxon>
        <taxon>Amphimedon</taxon>
    </lineage>
</organism>
<dbReference type="InterPro" id="IPR013783">
    <property type="entry name" value="Ig-like_fold"/>
</dbReference>
<proteinExistence type="predicted"/>
<keyword evidence="1" id="KW-1133">Transmembrane helix</keyword>
<name>A0A1X7T4E5_AMPQE</name>
<accession>A0A1X7T4E5</accession>
<protein>
    <recommendedName>
        <fullName evidence="2">Fibronectin type-III domain-containing protein</fullName>
    </recommendedName>
</protein>
<keyword evidence="1" id="KW-0472">Membrane</keyword>
<dbReference type="Gene3D" id="2.60.40.10">
    <property type="entry name" value="Immunoglobulins"/>
    <property type="match status" value="1"/>
</dbReference>
<sequence>MEHVHIYTVGVAYDSVFIMVLCYVYLLVDGAIITVPPVSVTVPPLTTATFTCKGTGDILNWLVESDVLTDSFAQQRQISVTTTTVNDTNFSSVLTVNAIPINDGLGIGCEVITFSPFNRVISSSALTIRGISPVEALQYSFTTNTSLLITWSPPVYYSNDVPIGSPLSYQVLVTDDEDDGDIILDTNTPNTNIEVANTTECDTFNISITAIVAQYTSITNTVSNNGSNGYAVNITINKDNFIRPNVTIEVNMN</sequence>
<keyword evidence="1" id="KW-0812">Transmembrane</keyword>
<feature type="transmembrane region" description="Helical" evidence="1">
    <location>
        <begin position="6"/>
        <end position="28"/>
    </location>
</feature>
<dbReference type="AlphaFoldDB" id="A0A1X7T4E5"/>
<evidence type="ECO:0000313" key="3">
    <source>
        <dbReference type="EnsemblMetazoa" id="Aqu2.1.09246_001"/>
    </source>
</evidence>
<evidence type="ECO:0000256" key="1">
    <source>
        <dbReference type="SAM" id="Phobius"/>
    </source>
</evidence>
<reference evidence="3" key="1">
    <citation type="submission" date="2017-05" db="UniProtKB">
        <authorList>
            <consortium name="EnsemblMetazoa"/>
        </authorList>
    </citation>
    <scope>IDENTIFICATION</scope>
</reference>
<dbReference type="InterPro" id="IPR036116">
    <property type="entry name" value="FN3_sf"/>
</dbReference>
<dbReference type="InParanoid" id="A0A1X7T4E5"/>
<dbReference type="EnsemblMetazoa" id="Aqu2.1.09246_001">
    <property type="protein sequence ID" value="Aqu2.1.09246_001"/>
    <property type="gene ID" value="Aqu2.1.09246"/>
</dbReference>
<feature type="domain" description="Fibronectin type-III" evidence="2">
    <location>
        <begin position="133"/>
        <end position="239"/>
    </location>
</feature>
<dbReference type="SUPFAM" id="SSF49265">
    <property type="entry name" value="Fibronectin type III"/>
    <property type="match status" value="1"/>
</dbReference>